<accession>A0AAV1TI47</accession>
<organism evidence="1 2">
    <name type="scientific">Peronospora matthiolae</name>
    <dbReference type="NCBI Taxonomy" id="2874970"/>
    <lineage>
        <taxon>Eukaryota</taxon>
        <taxon>Sar</taxon>
        <taxon>Stramenopiles</taxon>
        <taxon>Oomycota</taxon>
        <taxon>Peronosporomycetes</taxon>
        <taxon>Peronosporales</taxon>
        <taxon>Peronosporaceae</taxon>
        <taxon>Peronospora</taxon>
    </lineage>
</organism>
<evidence type="ECO:0000313" key="1">
    <source>
        <dbReference type="EMBL" id="CAK7921772.1"/>
    </source>
</evidence>
<gene>
    <name evidence="1" type="ORF">PM001_LOCUS7309</name>
</gene>
<dbReference type="EMBL" id="CAKLBY020000058">
    <property type="protein sequence ID" value="CAK7921772.1"/>
    <property type="molecule type" value="Genomic_DNA"/>
</dbReference>
<protein>
    <submittedName>
        <fullName evidence="1">Uncharacterized protein</fullName>
    </submittedName>
</protein>
<proteinExistence type="predicted"/>
<dbReference type="Proteomes" id="UP001162060">
    <property type="component" value="Unassembled WGS sequence"/>
</dbReference>
<name>A0AAV1TI47_9STRA</name>
<dbReference type="AlphaFoldDB" id="A0AAV1TI47"/>
<reference evidence="1" key="1">
    <citation type="submission" date="2024-01" db="EMBL/GenBank/DDBJ databases">
        <authorList>
            <person name="Webb A."/>
        </authorList>
    </citation>
    <scope>NUCLEOTIDE SEQUENCE</scope>
    <source>
        <strain evidence="1">Pm1</strain>
    </source>
</reference>
<comment type="caution">
    <text evidence="1">The sequence shown here is derived from an EMBL/GenBank/DDBJ whole genome shotgun (WGS) entry which is preliminary data.</text>
</comment>
<evidence type="ECO:0000313" key="2">
    <source>
        <dbReference type="Proteomes" id="UP001162060"/>
    </source>
</evidence>
<sequence>MSNESYGSWSFRGSGFSGDASLQMYVMESTSPRSSKSDPPSLELH</sequence>